<accession>A0A1H9JXS6</accession>
<feature type="transmembrane region" description="Helical" evidence="17">
    <location>
        <begin position="307"/>
        <end position="326"/>
    </location>
</feature>
<dbReference type="GO" id="GO:0000155">
    <property type="term" value="F:phosphorelay sensor kinase activity"/>
    <property type="evidence" value="ECO:0007669"/>
    <property type="project" value="InterPro"/>
</dbReference>
<evidence type="ECO:0000256" key="15">
    <source>
        <dbReference type="ARBA" id="ARBA00073143"/>
    </source>
</evidence>
<dbReference type="SMART" id="SM00091">
    <property type="entry name" value="PAS"/>
    <property type="match status" value="1"/>
</dbReference>
<evidence type="ECO:0000256" key="17">
    <source>
        <dbReference type="SAM" id="Phobius"/>
    </source>
</evidence>
<evidence type="ECO:0000256" key="9">
    <source>
        <dbReference type="ARBA" id="ARBA00022741"/>
    </source>
</evidence>
<dbReference type="InterPro" id="IPR035965">
    <property type="entry name" value="PAS-like_dom_sf"/>
</dbReference>
<dbReference type="GO" id="GO:0005886">
    <property type="term" value="C:plasma membrane"/>
    <property type="evidence" value="ECO:0007669"/>
    <property type="project" value="UniProtKB-SubCell"/>
</dbReference>
<dbReference type="Pfam" id="PF00512">
    <property type="entry name" value="HisKA"/>
    <property type="match status" value="1"/>
</dbReference>
<dbReference type="OrthoDB" id="1931120at2"/>
<dbReference type="AlphaFoldDB" id="A0A1H9JXS6"/>
<sequence length="747" mass="83815">MVRTRSRLLWALLLTALFILVIYQTVAISRSRAVDDLQRSASADLNRYILSLQQELDRYKDLPKLLSTHSELVNLLLLPGSEGIHGANLYLEKVNDTIGASDTYLMDTQGNTLAASNWSKPQTFVGRNFSFRPYFRDAMEGRGGRYFALGTTSKKRGYFFSYPVEYRGTILGVIVVKIDLNDIETDWNDPLTDILVTDEDGVIFISTRAEWKFRTLKPLPQEDLQRIISSLRYGDHQLTSLSIVERKKFQDSELVTLIEGDTIANGALDGIETRQYLQQTRAVPEAGFNVSILADLKPVDKRVLSNALLAGFIYSALVFLVLLLLARRRIARERARFKLQQTRALERSEARVRAIIDNTHAGLITLDAHGLIESFNPTAEKLFGYRSDVIVGEYFSKLIGYQDRAVCWQHISQESGARQLSELMVEVSSVRADGSQFPVELIIGRMSDSSVNRFVVTIHDITERKENEEQLREARDQLEQRVSERTEDLTRANERLLQEVEEHKHTQNELIQTAKLAVIGQMSAGINHELNQPLTAIRSYADNALSFLKLGKTEKVSSNLNEISGLTVRMAKIIAPLKEFSRKTSGQATLVSLKAVRDGAMSIMYGRLDRENVKIEWPDKLDQIFVLGDMLRLEQVVVNLISNALQAMEGGTEKWIEISIQRQDDRLNLCFRDHGPGIPQSELGKVFEPFYTTKKAGQGLGLGLSISHRIIESMDGDLSVSNHPMGGAVFTISLPAADAPASVVGLE</sequence>
<keyword evidence="11" id="KW-0067">ATP-binding</keyword>
<dbReference type="PROSITE" id="PS50113">
    <property type="entry name" value="PAC"/>
    <property type="match status" value="1"/>
</dbReference>
<evidence type="ECO:0000256" key="6">
    <source>
        <dbReference type="ARBA" id="ARBA00022553"/>
    </source>
</evidence>
<dbReference type="CDD" id="cd00082">
    <property type="entry name" value="HisKA"/>
    <property type="match status" value="1"/>
</dbReference>
<feature type="domain" description="PAC" evidence="20">
    <location>
        <begin position="423"/>
        <end position="473"/>
    </location>
</feature>
<dbReference type="Gene3D" id="1.10.287.130">
    <property type="match status" value="1"/>
</dbReference>
<dbReference type="Pfam" id="PF02518">
    <property type="entry name" value="HATPase_c"/>
    <property type="match status" value="1"/>
</dbReference>
<keyword evidence="9" id="KW-0547">Nucleotide-binding</keyword>
<keyword evidence="13" id="KW-0902">Two-component regulatory system</keyword>
<evidence type="ECO:0000259" key="20">
    <source>
        <dbReference type="PROSITE" id="PS50113"/>
    </source>
</evidence>
<keyword evidence="22" id="KW-1185">Reference proteome</keyword>
<evidence type="ECO:0000256" key="3">
    <source>
        <dbReference type="ARBA" id="ARBA00012438"/>
    </source>
</evidence>
<evidence type="ECO:0000313" key="22">
    <source>
        <dbReference type="Proteomes" id="UP000198749"/>
    </source>
</evidence>
<evidence type="ECO:0000256" key="16">
    <source>
        <dbReference type="SAM" id="Coils"/>
    </source>
</evidence>
<keyword evidence="16" id="KW-0175">Coiled coil</keyword>
<dbReference type="CDD" id="cd12914">
    <property type="entry name" value="PDC1_DGC_like"/>
    <property type="match status" value="1"/>
</dbReference>
<dbReference type="Proteomes" id="UP000198749">
    <property type="component" value="Unassembled WGS sequence"/>
</dbReference>
<dbReference type="PRINTS" id="PR00344">
    <property type="entry name" value="BCTRLSENSOR"/>
</dbReference>
<evidence type="ECO:0000313" key="21">
    <source>
        <dbReference type="EMBL" id="SEQ91627.1"/>
    </source>
</evidence>
<dbReference type="Gene3D" id="3.30.450.20">
    <property type="entry name" value="PAS domain"/>
    <property type="match status" value="3"/>
</dbReference>
<evidence type="ECO:0000256" key="11">
    <source>
        <dbReference type="ARBA" id="ARBA00022840"/>
    </source>
</evidence>
<evidence type="ECO:0000256" key="12">
    <source>
        <dbReference type="ARBA" id="ARBA00022989"/>
    </source>
</evidence>
<comment type="catalytic activity">
    <reaction evidence="1">
        <text>ATP + protein L-histidine = ADP + protein N-phospho-L-histidine.</text>
        <dbReference type="EC" id="2.7.13.3"/>
    </reaction>
</comment>
<evidence type="ECO:0000256" key="7">
    <source>
        <dbReference type="ARBA" id="ARBA00022679"/>
    </source>
</evidence>
<keyword evidence="4" id="KW-1003">Cell membrane</keyword>
<reference evidence="22" key="1">
    <citation type="submission" date="2016-10" db="EMBL/GenBank/DDBJ databases">
        <authorList>
            <person name="Varghese N."/>
            <person name="Submissions S."/>
        </authorList>
    </citation>
    <scope>NUCLEOTIDE SEQUENCE [LARGE SCALE GENOMIC DNA]</scope>
    <source>
        <strain evidence="22">DSM 18887</strain>
    </source>
</reference>
<dbReference type="Pfam" id="PF13426">
    <property type="entry name" value="PAS_9"/>
    <property type="match status" value="1"/>
</dbReference>
<dbReference type="SUPFAM" id="SSF103190">
    <property type="entry name" value="Sensory domain-like"/>
    <property type="match status" value="1"/>
</dbReference>
<evidence type="ECO:0000256" key="14">
    <source>
        <dbReference type="ARBA" id="ARBA00023136"/>
    </source>
</evidence>
<keyword evidence="10 21" id="KW-0418">Kinase</keyword>
<dbReference type="InterPro" id="IPR003594">
    <property type="entry name" value="HATPase_dom"/>
</dbReference>
<dbReference type="InterPro" id="IPR000014">
    <property type="entry name" value="PAS"/>
</dbReference>
<keyword evidence="5" id="KW-0997">Cell inner membrane</keyword>
<organism evidence="21 22">
    <name type="scientific">Amphritea atlantica</name>
    <dbReference type="NCBI Taxonomy" id="355243"/>
    <lineage>
        <taxon>Bacteria</taxon>
        <taxon>Pseudomonadati</taxon>
        <taxon>Pseudomonadota</taxon>
        <taxon>Gammaproteobacteria</taxon>
        <taxon>Oceanospirillales</taxon>
        <taxon>Oceanospirillaceae</taxon>
        <taxon>Amphritea</taxon>
    </lineage>
</organism>
<dbReference type="InterPro" id="IPR003661">
    <property type="entry name" value="HisK_dim/P_dom"/>
</dbReference>
<evidence type="ECO:0000259" key="19">
    <source>
        <dbReference type="PROSITE" id="PS50112"/>
    </source>
</evidence>
<dbReference type="SMART" id="SM00387">
    <property type="entry name" value="HATPase_c"/>
    <property type="match status" value="1"/>
</dbReference>
<dbReference type="EMBL" id="FOGB01000011">
    <property type="protein sequence ID" value="SEQ91627.1"/>
    <property type="molecule type" value="Genomic_DNA"/>
</dbReference>
<dbReference type="FunFam" id="3.30.450.20:FF:000127">
    <property type="entry name" value="C4-dicarboxylate transport sensor protein"/>
    <property type="match status" value="1"/>
</dbReference>
<dbReference type="EC" id="2.7.13.3" evidence="3"/>
<dbReference type="CDD" id="cd00130">
    <property type="entry name" value="PAS"/>
    <property type="match status" value="1"/>
</dbReference>
<dbReference type="InterPro" id="IPR000700">
    <property type="entry name" value="PAS-assoc_C"/>
</dbReference>
<keyword evidence="8 17" id="KW-0812">Transmembrane</keyword>
<dbReference type="STRING" id="355243.SAMN03080615_03213"/>
<feature type="domain" description="Histidine kinase" evidence="18">
    <location>
        <begin position="525"/>
        <end position="738"/>
    </location>
</feature>
<dbReference type="SUPFAM" id="SSF55874">
    <property type="entry name" value="ATPase domain of HSP90 chaperone/DNA topoisomerase II/histidine kinase"/>
    <property type="match status" value="1"/>
</dbReference>
<dbReference type="SUPFAM" id="SSF55785">
    <property type="entry name" value="PYP-like sensor domain (PAS domain)"/>
    <property type="match status" value="1"/>
</dbReference>
<dbReference type="InterPro" id="IPR004358">
    <property type="entry name" value="Sig_transdc_His_kin-like_C"/>
</dbReference>
<dbReference type="InterPro" id="IPR029151">
    <property type="entry name" value="Sensor-like_sf"/>
</dbReference>
<dbReference type="PROSITE" id="PS50109">
    <property type="entry name" value="HIS_KIN"/>
    <property type="match status" value="1"/>
</dbReference>
<protein>
    <recommendedName>
        <fullName evidence="15">C4-dicarboxylate transport sensor protein DctB</fullName>
        <ecNumber evidence="3">2.7.13.3</ecNumber>
    </recommendedName>
</protein>
<dbReference type="InterPro" id="IPR036097">
    <property type="entry name" value="HisK_dim/P_sf"/>
</dbReference>
<dbReference type="GO" id="GO:0005524">
    <property type="term" value="F:ATP binding"/>
    <property type="evidence" value="ECO:0007669"/>
    <property type="project" value="UniProtKB-KW"/>
</dbReference>
<feature type="domain" description="PAS" evidence="19">
    <location>
        <begin position="348"/>
        <end position="393"/>
    </location>
</feature>
<dbReference type="InterPro" id="IPR005467">
    <property type="entry name" value="His_kinase_dom"/>
</dbReference>
<dbReference type="PANTHER" id="PTHR43065">
    <property type="entry name" value="SENSOR HISTIDINE KINASE"/>
    <property type="match status" value="1"/>
</dbReference>
<evidence type="ECO:0000256" key="5">
    <source>
        <dbReference type="ARBA" id="ARBA00022519"/>
    </source>
</evidence>
<evidence type="ECO:0000256" key="2">
    <source>
        <dbReference type="ARBA" id="ARBA00004429"/>
    </source>
</evidence>
<evidence type="ECO:0000256" key="10">
    <source>
        <dbReference type="ARBA" id="ARBA00022777"/>
    </source>
</evidence>
<proteinExistence type="predicted"/>
<evidence type="ECO:0000256" key="1">
    <source>
        <dbReference type="ARBA" id="ARBA00000085"/>
    </source>
</evidence>
<dbReference type="SMART" id="SM00388">
    <property type="entry name" value="HisKA"/>
    <property type="match status" value="1"/>
</dbReference>
<keyword evidence="6" id="KW-0597">Phosphoprotein</keyword>
<keyword evidence="14 17" id="KW-0472">Membrane</keyword>
<dbReference type="InterPro" id="IPR036890">
    <property type="entry name" value="HATPase_C_sf"/>
</dbReference>
<dbReference type="PANTHER" id="PTHR43065:SF46">
    <property type="entry name" value="C4-DICARBOXYLATE TRANSPORT SENSOR PROTEIN DCTB"/>
    <property type="match status" value="1"/>
</dbReference>
<dbReference type="Gene3D" id="3.30.565.10">
    <property type="entry name" value="Histidine kinase-like ATPase, C-terminal domain"/>
    <property type="match status" value="1"/>
</dbReference>
<evidence type="ECO:0000256" key="13">
    <source>
        <dbReference type="ARBA" id="ARBA00023012"/>
    </source>
</evidence>
<comment type="subcellular location">
    <subcellularLocation>
        <location evidence="2">Cell inner membrane</location>
        <topology evidence="2">Multi-pass membrane protein</topology>
    </subcellularLocation>
</comment>
<name>A0A1H9JXS6_9GAMM</name>
<feature type="coiled-coil region" evidence="16">
    <location>
        <begin position="461"/>
        <end position="513"/>
    </location>
</feature>
<evidence type="ECO:0000259" key="18">
    <source>
        <dbReference type="PROSITE" id="PS50109"/>
    </source>
</evidence>
<evidence type="ECO:0000256" key="4">
    <source>
        <dbReference type="ARBA" id="ARBA00022475"/>
    </source>
</evidence>
<dbReference type="FunFam" id="1.10.287.130:FF:000049">
    <property type="entry name" value="C4-dicarboxylate transport sensor protein DctB"/>
    <property type="match status" value="1"/>
</dbReference>
<evidence type="ECO:0000256" key="8">
    <source>
        <dbReference type="ARBA" id="ARBA00022692"/>
    </source>
</evidence>
<dbReference type="SUPFAM" id="SSF47384">
    <property type="entry name" value="Homodimeric domain of signal transducing histidine kinase"/>
    <property type="match status" value="1"/>
</dbReference>
<gene>
    <name evidence="21" type="ORF">SAMN03080615_03213</name>
</gene>
<keyword evidence="12 17" id="KW-1133">Transmembrane helix</keyword>
<keyword evidence="7" id="KW-0808">Transferase</keyword>
<dbReference type="NCBIfam" id="TIGR00229">
    <property type="entry name" value="sensory_box"/>
    <property type="match status" value="1"/>
</dbReference>
<dbReference type="PROSITE" id="PS50112">
    <property type="entry name" value="PAS"/>
    <property type="match status" value="1"/>
</dbReference>